<keyword evidence="1" id="KW-0812">Transmembrane</keyword>
<evidence type="ECO:0000256" key="1">
    <source>
        <dbReference type="SAM" id="Phobius"/>
    </source>
</evidence>
<dbReference type="Proteomes" id="UP000193420">
    <property type="component" value="Unassembled WGS sequence"/>
</dbReference>
<name>A0A1X7JVJ1_9FLAO</name>
<gene>
    <name evidence="2" type="ORF">SAMN03080602_02226</name>
</gene>
<sequence length="181" mass="20720">MAFVILRPMGKSKIIISEGVRPLWQTLIASVFYTLAIILLAMFFFGYEIVPSDVKDNSRNFGVFYIATACMAQGIIFSNIKSIFFDLENQKYKEEYRVGPIGLGRWKSLPKIEYVSVFRQLKENRSYTYEVNLWVKGNRSFTIYEGLDLGTTFAMGATTAKTLNVDMLDATVPNDYKWVDP</sequence>
<dbReference type="AlphaFoldDB" id="A0A1X7JVJ1"/>
<proteinExistence type="predicted"/>
<feature type="transmembrane region" description="Helical" evidence="1">
    <location>
        <begin position="62"/>
        <end position="80"/>
    </location>
</feature>
<organism evidence="2 3">
    <name type="scientific">Arenibacter troitsensis</name>
    <dbReference type="NCBI Taxonomy" id="188872"/>
    <lineage>
        <taxon>Bacteria</taxon>
        <taxon>Pseudomonadati</taxon>
        <taxon>Bacteroidota</taxon>
        <taxon>Flavobacteriia</taxon>
        <taxon>Flavobacteriales</taxon>
        <taxon>Flavobacteriaceae</taxon>
        <taxon>Arenibacter</taxon>
    </lineage>
</organism>
<keyword evidence="3" id="KW-1185">Reference proteome</keyword>
<keyword evidence="1" id="KW-1133">Transmembrane helix</keyword>
<dbReference type="STRING" id="188872.SAMN03080602_02226"/>
<protein>
    <submittedName>
        <fullName evidence="2">Uncharacterized protein</fullName>
    </submittedName>
</protein>
<keyword evidence="1" id="KW-0472">Membrane</keyword>
<dbReference type="EMBL" id="FXAO01000004">
    <property type="protein sequence ID" value="SMG31725.1"/>
    <property type="molecule type" value="Genomic_DNA"/>
</dbReference>
<feature type="transmembrane region" description="Helical" evidence="1">
    <location>
        <begin position="27"/>
        <end position="50"/>
    </location>
</feature>
<evidence type="ECO:0000313" key="3">
    <source>
        <dbReference type="Proteomes" id="UP000193420"/>
    </source>
</evidence>
<accession>A0A1X7JVJ1</accession>
<reference evidence="3" key="1">
    <citation type="submission" date="2017-04" db="EMBL/GenBank/DDBJ databases">
        <authorList>
            <person name="Varghese N."/>
            <person name="Submissions S."/>
        </authorList>
    </citation>
    <scope>NUCLEOTIDE SEQUENCE [LARGE SCALE GENOMIC DNA]</scope>
    <source>
        <strain evidence="3">DSM 19835</strain>
    </source>
</reference>
<evidence type="ECO:0000313" key="2">
    <source>
        <dbReference type="EMBL" id="SMG31725.1"/>
    </source>
</evidence>